<protein>
    <submittedName>
        <fullName evidence="1">Uncharacterized protein</fullName>
    </submittedName>
</protein>
<sequence length="84" mass="10226">MDYYMDMEDFYDDMNYCSNGGYNNFQHFVDRCLMNYGKKSIYSQCNNEKVSSIIITQYFFQMTRKINRNCCLGKKQVFRDKRTI</sequence>
<organism evidence="1 2">
    <name type="scientific">Euroglyphus maynei</name>
    <name type="common">Mayne's house dust mite</name>
    <dbReference type="NCBI Taxonomy" id="6958"/>
    <lineage>
        <taxon>Eukaryota</taxon>
        <taxon>Metazoa</taxon>
        <taxon>Ecdysozoa</taxon>
        <taxon>Arthropoda</taxon>
        <taxon>Chelicerata</taxon>
        <taxon>Arachnida</taxon>
        <taxon>Acari</taxon>
        <taxon>Acariformes</taxon>
        <taxon>Sarcoptiformes</taxon>
        <taxon>Astigmata</taxon>
        <taxon>Psoroptidia</taxon>
        <taxon>Analgoidea</taxon>
        <taxon>Pyroglyphidae</taxon>
        <taxon>Pyroglyphinae</taxon>
        <taxon>Euroglyphus</taxon>
    </lineage>
</organism>
<accession>A0A1Y3BN79</accession>
<keyword evidence="2" id="KW-1185">Reference proteome</keyword>
<dbReference type="AlphaFoldDB" id="A0A1Y3BN79"/>
<name>A0A1Y3BN79_EURMA</name>
<dbReference type="EMBL" id="MUJZ01008445">
    <property type="protein sequence ID" value="OTF82440.1"/>
    <property type="molecule type" value="Genomic_DNA"/>
</dbReference>
<gene>
    <name evidence="1" type="ORF">BLA29_002582</name>
</gene>
<evidence type="ECO:0000313" key="1">
    <source>
        <dbReference type="EMBL" id="OTF82440.1"/>
    </source>
</evidence>
<comment type="caution">
    <text evidence="1">The sequence shown here is derived from an EMBL/GenBank/DDBJ whole genome shotgun (WGS) entry which is preliminary data.</text>
</comment>
<proteinExistence type="predicted"/>
<dbReference type="Proteomes" id="UP000194236">
    <property type="component" value="Unassembled WGS sequence"/>
</dbReference>
<reference evidence="1 2" key="1">
    <citation type="submission" date="2017-03" db="EMBL/GenBank/DDBJ databases">
        <title>Genome Survey of Euroglyphus maynei.</title>
        <authorList>
            <person name="Arlian L.G."/>
            <person name="Morgan M.S."/>
            <person name="Rider S.D."/>
        </authorList>
    </citation>
    <scope>NUCLEOTIDE SEQUENCE [LARGE SCALE GENOMIC DNA]</scope>
    <source>
        <strain evidence="1">Arlian Lab</strain>
        <tissue evidence="1">Whole body</tissue>
    </source>
</reference>
<evidence type="ECO:0000313" key="2">
    <source>
        <dbReference type="Proteomes" id="UP000194236"/>
    </source>
</evidence>